<evidence type="ECO:0008006" key="5">
    <source>
        <dbReference type="Google" id="ProtNLM"/>
    </source>
</evidence>
<dbReference type="AlphaFoldDB" id="A0A1J8PWE4"/>
<evidence type="ECO:0000313" key="4">
    <source>
        <dbReference type="Proteomes" id="UP000183567"/>
    </source>
</evidence>
<gene>
    <name evidence="3" type="ORF">AZE42_06693</name>
</gene>
<reference evidence="3 4" key="1">
    <citation type="submission" date="2016-03" db="EMBL/GenBank/DDBJ databases">
        <title>Comparative genomics of the ectomycorrhizal sister species Rhizopogon vinicolor and Rhizopogon vesiculosus (Basidiomycota: Boletales) reveals a divergence of the mating type B locus.</title>
        <authorList>
            <person name="Mujic A.B."/>
            <person name="Kuo A."/>
            <person name="Tritt A."/>
            <person name="Lipzen A."/>
            <person name="Chen C."/>
            <person name="Johnson J."/>
            <person name="Sharma A."/>
            <person name="Barry K."/>
            <person name="Grigoriev I.V."/>
            <person name="Spatafora J.W."/>
        </authorList>
    </citation>
    <scope>NUCLEOTIDE SEQUENCE [LARGE SCALE GENOMIC DNA]</scope>
    <source>
        <strain evidence="3 4">AM-OR11-056</strain>
    </source>
</reference>
<dbReference type="EMBL" id="LVVM01004824">
    <property type="protein sequence ID" value="OJA12059.1"/>
    <property type="molecule type" value="Genomic_DNA"/>
</dbReference>
<protein>
    <recommendedName>
        <fullName evidence="5">Defect at low temperature protein 1</fullName>
    </recommendedName>
</protein>
<dbReference type="PROSITE" id="PS51257">
    <property type="entry name" value="PROKAR_LIPOPROTEIN"/>
    <property type="match status" value="1"/>
</dbReference>
<keyword evidence="2" id="KW-1133">Transmembrane helix</keyword>
<sequence>MRKLSLRARTWISEVCYALLVLVTACFFALSCVALLSQAARTSPGRSWADNWDAVIIGATYFLVVSFVCDIYITSHNDAVCYSKCILSIALCVKRRIAVRRRLQRISKTHQSITQSEVPQPRNTDHSGWGRPGTKLSGIRFRRALLDTIADIGEETHFFADYTISVWSDARARVVIPSHPNLKPHTRMLHHFRFLLPLLPMDEESLSELHYYDSAIQLARTADREPTEEEYQRGMGAANSILQILNECRLEMLEESRMRIDKK</sequence>
<comment type="caution">
    <text evidence="3">The sequence shown here is derived from an EMBL/GenBank/DDBJ whole genome shotgun (WGS) entry which is preliminary data.</text>
</comment>
<dbReference type="OrthoDB" id="337038at2759"/>
<dbReference type="STRING" id="180088.A0A1J8PWE4"/>
<feature type="region of interest" description="Disordered" evidence="1">
    <location>
        <begin position="110"/>
        <end position="129"/>
    </location>
</feature>
<accession>A0A1J8PWE4</accession>
<organism evidence="3 4">
    <name type="scientific">Rhizopogon vesiculosus</name>
    <dbReference type="NCBI Taxonomy" id="180088"/>
    <lineage>
        <taxon>Eukaryota</taxon>
        <taxon>Fungi</taxon>
        <taxon>Dikarya</taxon>
        <taxon>Basidiomycota</taxon>
        <taxon>Agaricomycotina</taxon>
        <taxon>Agaricomycetes</taxon>
        <taxon>Agaricomycetidae</taxon>
        <taxon>Boletales</taxon>
        <taxon>Suillineae</taxon>
        <taxon>Rhizopogonaceae</taxon>
        <taxon>Rhizopogon</taxon>
    </lineage>
</organism>
<evidence type="ECO:0000256" key="1">
    <source>
        <dbReference type="SAM" id="MobiDB-lite"/>
    </source>
</evidence>
<keyword evidence="2" id="KW-0472">Membrane</keyword>
<keyword evidence="2" id="KW-0812">Transmembrane</keyword>
<dbReference type="Proteomes" id="UP000183567">
    <property type="component" value="Unassembled WGS sequence"/>
</dbReference>
<evidence type="ECO:0000313" key="3">
    <source>
        <dbReference type="EMBL" id="OJA12059.1"/>
    </source>
</evidence>
<feature type="compositionally biased region" description="Polar residues" evidence="1">
    <location>
        <begin position="110"/>
        <end position="122"/>
    </location>
</feature>
<proteinExistence type="predicted"/>
<feature type="transmembrane region" description="Helical" evidence="2">
    <location>
        <begin position="55"/>
        <end position="73"/>
    </location>
</feature>
<evidence type="ECO:0000256" key="2">
    <source>
        <dbReference type="SAM" id="Phobius"/>
    </source>
</evidence>
<keyword evidence="4" id="KW-1185">Reference proteome</keyword>
<name>A0A1J8PWE4_9AGAM</name>